<evidence type="ECO:0000256" key="1">
    <source>
        <dbReference type="SAM" id="Coils"/>
    </source>
</evidence>
<dbReference type="AlphaFoldDB" id="E7C824"/>
<name>E7C824_9BACT</name>
<feature type="coiled-coil region" evidence="1">
    <location>
        <begin position="44"/>
        <end position="71"/>
    </location>
</feature>
<protein>
    <submittedName>
        <fullName evidence="2">Uncharacterized protein</fullName>
    </submittedName>
</protein>
<proteinExistence type="predicted"/>
<accession>E7C824</accession>
<sequence>MVPAITLTSRTAHMVRGQTSFLKSKAEEKFKQTLKADKKFVLNKEKVAKENQEKMARLKALRLAKEASEAE</sequence>
<evidence type="ECO:0000313" key="2">
    <source>
        <dbReference type="EMBL" id="ADI23599.1"/>
    </source>
</evidence>
<organism evidence="2">
    <name type="scientific">uncultured nuHF2 cluster bacterium HF0770_42C12</name>
    <dbReference type="NCBI Taxonomy" id="723593"/>
    <lineage>
        <taxon>Bacteria</taxon>
        <taxon>environmental samples</taxon>
    </lineage>
</organism>
<reference evidence="2" key="1">
    <citation type="submission" date="2010-01" db="EMBL/GenBank/DDBJ databases">
        <title>Genome fragments of uncultured bacteria from the North Pacific subtropical Gyre.</title>
        <authorList>
            <person name="Pham V.D."/>
            <person name="Delong E.F."/>
        </authorList>
    </citation>
    <scope>NUCLEOTIDE SEQUENCE</scope>
</reference>
<dbReference type="EMBL" id="GU568018">
    <property type="protein sequence ID" value="ADI23599.1"/>
    <property type="molecule type" value="Genomic_DNA"/>
</dbReference>
<keyword evidence="1" id="KW-0175">Coiled coil</keyword>